<evidence type="ECO:0000256" key="5">
    <source>
        <dbReference type="ARBA" id="ARBA00022989"/>
    </source>
</evidence>
<feature type="transmembrane region" description="Helical" evidence="8">
    <location>
        <begin position="381"/>
        <end position="400"/>
    </location>
</feature>
<feature type="transmembrane region" description="Helical" evidence="8">
    <location>
        <begin position="517"/>
        <end position="535"/>
    </location>
</feature>
<evidence type="ECO:0000256" key="8">
    <source>
        <dbReference type="SAM" id="Phobius"/>
    </source>
</evidence>
<comment type="caution">
    <text evidence="10">The sequence shown here is derived from an EMBL/GenBank/DDBJ whole genome shotgun (WGS) entry which is preliminary data.</text>
</comment>
<evidence type="ECO:0000256" key="7">
    <source>
        <dbReference type="SAM" id="MobiDB-lite"/>
    </source>
</evidence>
<proteinExistence type="inferred from homology"/>
<feature type="transmembrane region" description="Helical" evidence="8">
    <location>
        <begin position="547"/>
        <end position="569"/>
    </location>
</feature>
<keyword evidence="3" id="KW-1003">Cell membrane</keyword>
<dbReference type="Proteomes" id="UP000252770">
    <property type="component" value="Unassembled WGS sequence"/>
</dbReference>
<dbReference type="GO" id="GO:0009246">
    <property type="term" value="P:enterobacterial common antigen biosynthetic process"/>
    <property type="evidence" value="ECO:0007669"/>
    <property type="project" value="TreeGrafter"/>
</dbReference>
<keyword evidence="10" id="KW-0012">Acyltransferase</keyword>
<evidence type="ECO:0000256" key="2">
    <source>
        <dbReference type="ARBA" id="ARBA00007400"/>
    </source>
</evidence>
<comment type="similarity">
    <text evidence="2">Belongs to the acyltransferase 3 family.</text>
</comment>
<dbReference type="EMBL" id="QOUI01000011">
    <property type="protein sequence ID" value="RCK68429.1"/>
    <property type="molecule type" value="Genomic_DNA"/>
</dbReference>
<evidence type="ECO:0000256" key="6">
    <source>
        <dbReference type="ARBA" id="ARBA00023136"/>
    </source>
</evidence>
<feature type="region of interest" description="Disordered" evidence="7">
    <location>
        <begin position="35"/>
        <end position="71"/>
    </location>
</feature>
<dbReference type="GO" id="GO:0005886">
    <property type="term" value="C:plasma membrane"/>
    <property type="evidence" value="ECO:0007669"/>
    <property type="project" value="UniProtKB-SubCell"/>
</dbReference>
<accession>A0A367YS94</accession>
<keyword evidence="4 8" id="KW-0812">Transmembrane</keyword>
<evidence type="ECO:0000313" key="10">
    <source>
        <dbReference type="EMBL" id="RCK68429.1"/>
    </source>
</evidence>
<feature type="transmembrane region" description="Helical" evidence="8">
    <location>
        <begin position="270"/>
        <end position="289"/>
    </location>
</feature>
<feature type="transmembrane region" description="Helical" evidence="8">
    <location>
        <begin position="589"/>
        <end position="607"/>
    </location>
</feature>
<evidence type="ECO:0000256" key="1">
    <source>
        <dbReference type="ARBA" id="ARBA00004651"/>
    </source>
</evidence>
<feature type="transmembrane region" description="Helical" evidence="8">
    <location>
        <begin position="448"/>
        <end position="467"/>
    </location>
</feature>
<dbReference type="InterPro" id="IPR002656">
    <property type="entry name" value="Acyl_transf_3_dom"/>
</dbReference>
<dbReference type="Pfam" id="PF01757">
    <property type="entry name" value="Acyl_transf_3"/>
    <property type="match status" value="1"/>
</dbReference>
<comment type="subcellular location">
    <subcellularLocation>
        <location evidence="1">Cell membrane</location>
        <topology evidence="1">Multi-pass membrane protein</topology>
    </subcellularLocation>
</comment>
<feature type="domain" description="Acyltransferase 3" evidence="9">
    <location>
        <begin position="267"/>
        <end position="602"/>
    </location>
</feature>
<feature type="region of interest" description="Disordered" evidence="7">
    <location>
        <begin position="1"/>
        <end position="20"/>
    </location>
</feature>
<sequence length="629" mass="67469">MTPRQQRLDPPGVLGGQPVVDADRVDALGQRAVGPRAEITRDQQRAGQLRRQHPGPGHRVGVEADQPGGQVGVGPAVHRQRLQRRPDHVAPVRVGVLGLHRHPHVDAVGPGLGDQLEPFGQGDQLALLRGGVGAPPGADVHPLELGDGQLGHRVRTSAGALQGRVVHHHRLAVRAELDVALEPQPTPGPAGQLDRGGVGGAGGLGVAARPAAVGEDLDGRRHGASLPVWPAAVPSGWMPGMATARTPADPGTSGTPSGATARARLQQIDFMRVVVFTFVVSAHVVTVTLDMADLWVSGWGMLMHFTRYAFVFISAFVLFHSYRDRPLRATTFWRKRFGTVVLPYLVWTLLYGVVRMVDEGVPGLTDWLVDYARRVATGSEWYHLYFLLISIQLYLFFPLVRWVVDRFAGRHGLLLVLAATVQLGAMALVSLVPAPPGPAGVLWSHPDVVFGLYTLFVVGGGVCALHVEQVNRWIGEHRVLLVALGAGGLAVTLGIYLVRATGGSAELASLPGHPGLVPWAVAATMVVYALGTAWVNRGVENRLSQRVVAAGAHRAFGVFAVHPLVLWALNWLLVPTLATWVPQTLPRTLVVFVLTQLGALLLVELLLRTPFSRVLVARPRTRRPDVATG</sequence>
<keyword evidence="5 8" id="KW-1133">Transmembrane helix</keyword>
<evidence type="ECO:0000259" key="9">
    <source>
        <dbReference type="Pfam" id="PF01757"/>
    </source>
</evidence>
<evidence type="ECO:0000256" key="3">
    <source>
        <dbReference type="ARBA" id="ARBA00022475"/>
    </source>
</evidence>
<gene>
    <name evidence="10" type="ORF">DT076_16035</name>
</gene>
<dbReference type="PANTHER" id="PTHR40074">
    <property type="entry name" value="O-ACETYLTRANSFERASE WECH"/>
    <property type="match status" value="1"/>
</dbReference>
<keyword evidence="10" id="KW-0808">Transferase</keyword>
<dbReference type="AlphaFoldDB" id="A0A367YS94"/>
<protein>
    <submittedName>
        <fullName evidence="10">Acyltransferase</fullName>
    </submittedName>
</protein>
<evidence type="ECO:0000313" key="11">
    <source>
        <dbReference type="Proteomes" id="UP000252770"/>
    </source>
</evidence>
<dbReference type="PANTHER" id="PTHR40074:SF2">
    <property type="entry name" value="O-ACETYLTRANSFERASE WECH"/>
    <property type="match status" value="1"/>
</dbReference>
<reference evidence="10 11" key="1">
    <citation type="submission" date="2018-07" db="EMBL/GenBank/DDBJ databases">
        <title>Desertimonas flava gen. nov. sp. nov.</title>
        <authorList>
            <person name="Liu S."/>
        </authorList>
    </citation>
    <scope>NUCLEOTIDE SEQUENCE [LARGE SCALE GENOMIC DNA]</scope>
    <source>
        <strain evidence="10 11">16Sb5-5</strain>
    </source>
</reference>
<name>A0A367YS94_9ACTN</name>
<feature type="transmembrane region" description="Helical" evidence="8">
    <location>
        <begin position="301"/>
        <end position="319"/>
    </location>
</feature>
<feature type="transmembrane region" description="Helical" evidence="8">
    <location>
        <begin position="412"/>
        <end position="436"/>
    </location>
</feature>
<dbReference type="GO" id="GO:0016413">
    <property type="term" value="F:O-acetyltransferase activity"/>
    <property type="evidence" value="ECO:0007669"/>
    <property type="project" value="TreeGrafter"/>
</dbReference>
<feature type="transmembrane region" description="Helical" evidence="8">
    <location>
        <begin position="340"/>
        <end position="357"/>
    </location>
</feature>
<keyword evidence="6 8" id="KW-0472">Membrane</keyword>
<organism evidence="10 11">
    <name type="scientific">Desertihabitans brevis</name>
    <dbReference type="NCBI Taxonomy" id="2268447"/>
    <lineage>
        <taxon>Bacteria</taxon>
        <taxon>Bacillati</taxon>
        <taxon>Actinomycetota</taxon>
        <taxon>Actinomycetes</taxon>
        <taxon>Propionibacteriales</taxon>
        <taxon>Propionibacteriaceae</taxon>
        <taxon>Desertihabitans</taxon>
    </lineage>
</organism>
<keyword evidence="11" id="KW-1185">Reference proteome</keyword>
<evidence type="ECO:0000256" key="4">
    <source>
        <dbReference type="ARBA" id="ARBA00022692"/>
    </source>
</evidence>
<feature type="transmembrane region" description="Helical" evidence="8">
    <location>
        <begin position="479"/>
        <end position="497"/>
    </location>
</feature>